<dbReference type="Pfam" id="PF04365">
    <property type="entry name" value="BrnT_toxin"/>
    <property type="match status" value="1"/>
</dbReference>
<gene>
    <name evidence="1" type="ORF">HMPREF9195_02022</name>
</gene>
<dbReference type="RefSeq" id="WP_016523953.1">
    <property type="nucleotide sequence ID" value="NZ_KE332517.1"/>
</dbReference>
<proteinExistence type="predicted"/>
<dbReference type="EMBL" id="ATFE01000014">
    <property type="protein sequence ID" value="EPF27892.1"/>
    <property type="molecule type" value="Genomic_DNA"/>
</dbReference>
<dbReference type="Gene3D" id="3.10.450.530">
    <property type="entry name" value="Ribonuclease toxin, BrnT, of type II toxin-antitoxin system"/>
    <property type="match status" value="1"/>
</dbReference>
<dbReference type="AlphaFoldDB" id="A0AA87NQ17"/>
<name>A0AA87NQ17_TREMD</name>
<accession>A0AA87NQ17</accession>
<evidence type="ECO:0008006" key="3">
    <source>
        <dbReference type="Google" id="ProtNLM"/>
    </source>
</evidence>
<evidence type="ECO:0000313" key="1">
    <source>
        <dbReference type="EMBL" id="EPF27892.1"/>
    </source>
</evidence>
<organism evidence="1 2">
    <name type="scientific">Treponema medium ATCC 700293</name>
    <dbReference type="NCBI Taxonomy" id="1125700"/>
    <lineage>
        <taxon>Bacteria</taxon>
        <taxon>Pseudomonadati</taxon>
        <taxon>Spirochaetota</taxon>
        <taxon>Spirochaetia</taxon>
        <taxon>Spirochaetales</taxon>
        <taxon>Treponemataceae</taxon>
        <taxon>Treponema</taxon>
    </lineage>
</organism>
<protein>
    <recommendedName>
        <fullName evidence="3">BrnT family toxin</fullName>
    </recommendedName>
</protein>
<evidence type="ECO:0000313" key="2">
    <source>
        <dbReference type="Proteomes" id="UP000014634"/>
    </source>
</evidence>
<dbReference type="Proteomes" id="UP000014634">
    <property type="component" value="Unassembled WGS sequence"/>
</dbReference>
<dbReference type="InterPro" id="IPR038573">
    <property type="entry name" value="BrnT_sf"/>
</dbReference>
<sequence>MPEDEGKDLKGELIIDGRFEWWSKKDAANVINHGYSFKEIEPVFNDPFFFEMYDRKHSTDTQKRYFGLGNLADKFLVLQVSFTDEERIHLITARDATPKEREMYYEHIRRLYR</sequence>
<dbReference type="InterPro" id="IPR007460">
    <property type="entry name" value="BrnT_toxin"/>
</dbReference>
<comment type="caution">
    <text evidence="1">The sequence shown here is derived from an EMBL/GenBank/DDBJ whole genome shotgun (WGS) entry which is preliminary data.</text>
</comment>
<reference evidence="1 2" key="1">
    <citation type="submission" date="2013-04" db="EMBL/GenBank/DDBJ databases">
        <title>The Genome Sequence of Treponema medium ATCC 700293.</title>
        <authorList>
            <consortium name="The Broad Institute Genomics Platform"/>
            <person name="Earl A."/>
            <person name="Ward D."/>
            <person name="Feldgarden M."/>
            <person name="Gevers D."/>
            <person name="Leonetti C."/>
            <person name="Blanton J.M."/>
            <person name="Dewhirst F.E."/>
            <person name="Izard J."/>
            <person name="Walker B."/>
            <person name="Young S."/>
            <person name="Zeng Q."/>
            <person name="Gargeya S."/>
            <person name="Fitzgerald M."/>
            <person name="Haas B."/>
            <person name="Abouelleil A."/>
            <person name="Allen A.W."/>
            <person name="Alvarado L."/>
            <person name="Arachchi H.M."/>
            <person name="Berlin A.M."/>
            <person name="Chapman S.B."/>
            <person name="Gainer-Dewar J."/>
            <person name="Goldberg J."/>
            <person name="Griggs A."/>
            <person name="Gujja S."/>
            <person name="Hansen M."/>
            <person name="Howarth C."/>
            <person name="Imamovic A."/>
            <person name="Ireland A."/>
            <person name="Larimer J."/>
            <person name="McCowan C."/>
            <person name="Murphy C."/>
            <person name="Pearson M."/>
            <person name="Poon T.W."/>
            <person name="Priest M."/>
            <person name="Roberts A."/>
            <person name="Saif S."/>
            <person name="Shea T."/>
            <person name="Sisk P."/>
            <person name="Sykes S."/>
            <person name="Wortman J."/>
            <person name="Nusbaum C."/>
            <person name="Birren B."/>
        </authorList>
    </citation>
    <scope>NUCLEOTIDE SEQUENCE [LARGE SCALE GENOMIC DNA]</scope>
    <source>
        <strain evidence="1 2">ATCC 700293</strain>
    </source>
</reference>